<dbReference type="PROSITE" id="PS50885">
    <property type="entry name" value="HAMP"/>
    <property type="match status" value="1"/>
</dbReference>
<dbReference type="InterPro" id="IPR003660">
    <property type="entry name" value="HAMP_dom"/>
</dbReference>
<dbReference type="SMART" id="SM00388">
    <property type="entry name" value="HisKA"/>
    <property type="match status" value="1"/>
</dbReference>
<evidence type="ECO:0000256" key="5">
    <source>
        <dbReference type="ARBA" id="ARBA00022553"/>
    </source>
</evidence>
<dbReference type="Gene3D" id="1.10.287.130">
    <property type="match status" value="1"/>
</dbReference>
<dbReference type="InterPro" id="IPR036890">
    <property type="entry name" value="HATPase_C_sf"/>
</dbReference>
<sequence length="304" mass="34313">QLSAGITLFSLFLLSLGVYGLILPLERKIRQVRYALNKMKSGDLSLRVPIEGSDEMANLASSYNNMSDHIQRLIEAQRELMRAVSHELRTPVARIRFGMEMLAEEDDYNYRIQQVDMIDKDIEALNTLIDEIMTYAKLEQGTPSLDFEEVVLVEVLDQVAMETEALKTQKEIELIAPSLVLKVDAERRYLHRVVQNLVGNAVRYCDNKVRVSGGVRADGQAYVCVEDDGPGIPEEDRSRIFEAFARLDDSRTRASGGYGLGLSIVSRIAYWFGGTIQVDQSPNLGGARFIMTWPAKRYKQTTKK</sequence>
<evidence type="ECO:0000256" key="2">
    <source>
        <dbReference type="ARBA" id="ARBA00004651"/>
    </source>
</evidence>
<dbReference type="AlphaFoldDB" id="D4XMZ8"/>
<feature type="domain" description="Histidine kinase" evidence="11">
    <location>
        <begin position="83"/>
        <end position="297"/>
    </location>
</feature>
<dbReference type="GO" id="GO:0005886">
    <property type="term" value="C:plasma membrane"/>
    <property type="evidence" value="ECO:0007669"/>
    <property type="project" value="UniProtKB-SubCell"/>
</dbReference>
<keyword evidence="5" id="KW-0597">Phosphoprotein</keyword>
<dbReference type="GO" id="GO:0005524">
    <property type="term" value="F:ATP binding"/>
    <property type="evidence" value="ECO:0007669"/>
    <property type="project" value="UniProtKB-KW"/>
</dbReference>
<organism evidence="13 14">
    <name type="scientific">Acinetobacter haemolyticus ATCC 19194</name>
    <dbReference type="NCBI Taxonomy" id="707232"/>
    <lineage>
        <taxon>Bacteria</taxon>
        <taxon>Pseudomonadati</taxon>
        <taxon>Pseudomonadota</taxon>
        <taxon>Gammaproteobacteria</taxon>
        <taxon>Moraxellales</taxon>
        <taxon>Moraxellaceae</taxon>
        <taxon>Acinetobacter</taxon>
    </lineage>
</organism>
<dbReference type="SUPFAM" id="SSF55874">
    <property type="entry name" value="ATPase domain of HSP90 chaperone/DNA topoisomerase II/histidine kinase"/>
    <property type="match status" value="1"/>
</dbReference>
<keyword evidence="9" id="KW-0067">ATP-binding</keyword>
<proteinExistence type="predicted"/>
<dbReference type="SUPFAM" id="SSF158472">
    <property type="entry name" value="HAMP domain-like"/>
    <property type="match status" value="1"/>
</dbReference>
<evidence type="ECO:0000313" key="14">
    <source>
        <dbReference type="Proteomes" id="UP000003085"/>
    </source>
</evidence>
<dbReference type="InterPro" id="IPR005467">
    <property type="entry name" value="His_kinase_dom"/>
</dbReference>
<evidence type="ECO:0000259" key="12">
    <source>
        <dbReference type="PROSITE" id="PS50885"/>
    </source>
</evidence>
<dbReference type="Pfam" id="PF02518">
    <property type="entry name" value="HATPase_c"/>
    <property type="match status" value="1"/>
</dbReference>
<dbReference type="InterPro" id="IPR003661">
    <property type="entry name" value="HisK_dim/P_dom"/>
</dbReference>
<keyword evidence="6 13" id="KW-0808">Transferase</keyword>
<comment type="subcellular location">
    <subcellularLocation>
        <location evidence="2">Cell membrane</location>
        <topology evidence="2">Multi-pass membrane protein</topology>
    </subcellularLocation>
</comment>
<dbReference type="SUPFAM" id="SSF47384">
    <property type="entry name" value="Homodimeric domain of signal transducing histidine kinase"/>
    <property type="match status" value="1"/>
</dbReference>
<evidence type="ECO:0000259" key="11">
    <source>
        <dbReference type="PROSITE" id="PS50109"/>
    </source>
</evidence>
<dbReference type="PANTHER" id="PTHR44936:SF10">
    <property type="entry name" value="SENSOR PROTEIN RSTB"/>
    <property type="match status" value="1"/>
</dbReference>
<dbReference type="EMBL" id="ADMT01000111">
    <property type="protein sequence ID" value="EFF83406.1"/>
    <property type="molecule type" value="Genomic_DNA"/>
</dbReference>
<keyword evidence="10" id="KW-0812">Transmembrane</keyword>
<evidence type="ECO:0000256" key="9">
    <source>
        <dbReference type="ARBA" id="ARBA00022840"/>
    </source>
</evidence>
<dbReference type="Proteomes" id="UP000003085">
    <property type="component" value="Unassembled WGS sequence"/>
</dbReference>
<protein>
    <recommendedName>
        <fullName evidence="3">histidine kinase</fullName>
        <ecNumber evidence="3">2.7.13.3</ecNumber>
    </recommendedName>
</protein>
<keyword evidence="4" id="KW-1003">Cell membrane</keyword>
<comment type="catalytic activity">
    <reaction evidence="1">
        <text>ATP + protein L-histidine = ADP + protein N-phospho-L-histidine.</text>
        <dbReference type="EC" id="2.7.13.3"/>
    </reaction>
</comment>
<evidence type="ECO:0000256" key="7">
    <source>
        <dbReference type="ARBA" id="ARBA00022741"/>
    </source>
</evidence>
<dbReference type="Pfam" id="PF00512">
    <property type="entry name" value="HisKA"/>
    <property type="match status" value="1"/>
</dbReference>
<dbReference type="HOGENOM" id="CLU_000445_89_3_6"/>
<dbReference type="CDD" id="cd00082">
    <property type="entry name" value="HisKA"/>
    <property type="match status" value="1"/>
</dbReference>
<dbReference type="CDD" id="cd06225">
    <property type="entry name" value="HAMP"/>
    <property type="match status" value="1"/>
</dbReference>
<reference evidence="14" key="1">
    <citation type="submission" date="2010-03" db="EMBL/GenBank/DDBJ databases">
        <title>Complete sequence of Mobiluncus curtisii ATCC 43063.</title>
        <authorList>
            <person name="Muzny D."/>
            <person name="Qin X."/>
            <person name="Deng J."/>
            <person name="Jiang H."/>
            <person name="Liu Y."/>
            <person name="Qu J."/>
            <person name="Song X.-Z."/>
            <person name="Zhang L."/>
            <person name="Thornton R."/>
            <person name="Coyle M."/>
            <person name="Francisco L."/>
            <person name="Jackson L."/>
            <person name="Javaid M."/>
            <person name="Korchina V."/>
            <person name="Kovar C."/>
            <person name="Mata R."/>
            <person name="Mathew T."/>
            <person name="Ngo R."/>
            <person name="Nguyen L."/>
            <person name="Nguyen N."/>
            <person name="Okwuonu G."/>
            <person name="Ongeri F."/>
            <person name="Pham C."/>
            <person name="Simmons D."/>
            <person name="Wilczek-Boney K."/>
            <person name="Hale W."/>
            <person name="Jakkamsetti A."/>
            <person name="Pham P."/>
            <person name="Ruth R."/>
            <person name="San Lucas F."/>
            <person name="Warren J."/>
            <person name="Zhang J."/>
            <person name="Zhao Z."/>
            <person name="Zhou C."/>
            <person name="Zhu D."/>
            <person name="Lee S."/>
            <person name="Bess C."/>
            <person name="Blankenburg K."/>
            <person name="Forbes L."/>
            <person name="Fu Q."/>
            <person name="Gubbala S."/>
            <person name="Hirani K."/>
            <person name="Jayaseelan J.C."/>
            <person name="Lara F."/>
            <person name="Munidasa M."/>
            <person name="Palculict T."/>
            <person name="Patil S."/>
            <person name="Pu L.-L."/>
            <person name="Saada N."/>
            <person name="Tang L."/>
            <person name="Weissenberger G."/>
            <person name="Zhu Y."/>
            <person name="Hemphill L."/>
            <person name="Shang Y."/>
            <person name="Youmans B."/>
            <person name="Ayvaz T."/>
            <person name="Ross M."/>
            <person name="Santibanez J."/>
            <person name="Aqrawi P."/>
            <person name="Gross S."/>
            <person name="Joshi V."/>
            <person name="Fowler G."/>
            <person name="Nazareth L."/>
            <person name="Reid J."/>
            <person name="Worley K."/>
            <person name="Petrosino J."/>
            <person name="Highlander S."/>
            <person name="Gibbs R."/>
            <person name="Gibbs R."/>
        </authorList>
    </citation>
    <scope>NUCLEOTIDE SEQUENCE [LARGE SCALE GENOMIC DNA]</scope>
    <source>
        <strain evidence="14">ATCC 19194</strain>
    </source>
</reference>
<evidence type="ECO:0000256" key="6">
    <source>
        <dbReference type="ARBA" id="ARBA00022679"/>
    </source>
</evidence>
<gene>
    <name evidence="13" type="ORF">HMP0015_1090</name>
</gene>
<dbReference type="Pfam" id="PF00672">
    <property type="entry name" value="HAMP"/>
    <property type="match status" value="1"/>
</dbReference>
<comment type="caution">
    <text evidence="13">The sequence shown here is derived from an EMBL/GenBank/DDBJ whole genome shotgun (WGS) entry which is preliminary data.</text>
</comment>
<dbReference type="PANTHER" id="PTHR44936">
    <property type="entry name" value="SENSOR PROTEIN CREC"/>
    <property type="match status" value="1"/>
</dbReference>
<dbReference type="InterPro" id="IPR050980">
    <property type="entry name" value="2C_sensor_his_kinase"/>
</dbReference>
<dbReference type="SMART" id="SM00387">
    <property type="entry name" value="HATPase_c"/>
    <property type="match status" value="1"/>
</dbReference>
<feature type="domain" description="HAMP" evidence="12">
    <location>
        <begin position="23"/>
        <end position="75"/>
    </location>
</feature>
<dbReference type="InterPro" id="IPR036097">
    <property type="entry name" value="HisK_dim/P_sf"/>
</dbReference>
<evidence type="ECO:0000256" key="1">
    <source>
        <dbReference type="ARBA" id="ARBA00000085"/>
    </source>
</evidence>
<evidence type="ECO:0000313" key="13">
    <source>
        <dbReference type="EMBL" id="EFF83406.1"/>
    </source>
</evidence>
<keyword evidence="10" id="KW-0472">Membrane</keyword>
<dbReference type="InterPro" id="IPR003594">
    <property type="entry name" value="HATPase_dom"/>
</dbReference>
<dbReference type="Gene3D" id="1.10.8.500">
    <property type="entry name" value="HAMP domain in histidine kinase"/>
    <property type="match status" value="1"/>
</dbReference>
<feature type="transmembrane region" description="Helical" evidence="10">
    <location>
        <begin position="6"/>
        <end position="25"/>
    </location>
</feature>
<evidence type="ECO:0000256" key="10">
    <source>
        <dbReference type="SAM" id="Phobius"/>
    </source>
</evidence>
<keyword evidence="8 13" id="KW-0418">Kinase</keyword>
<keyword evidence="10" id="KW-1133">Transmembrane helix</keyword>
<name>D4XMZ8_ACIHA</name>
<dbReference type="SMART" id="SM00304">
    <property type="entry name" value="HAMP"/>
    <property type="match status" value="1"/>
</dbReference>
<accession>D4XMZ8</accession>
<dbReference type="InterPro" id="IPR004358">
    <property type="entry name" value="Sig_transdc_His_kin-like_C"/>
</dbReference>
<evidence type="ECO:0000256" key="3">
    <source>
        <dbReference type="ARBA" id="ARBA00012438"/>
    </source>
</evidence>
<dbReference type="GO" id="GO:0000155">
    <property type="term" value="F:phosphorelay sensor kinase activity"/>
    <property type="evidence" value="ECO:0007669"/>
    <property type="project" value="InterPro"/>
</dbReference>
<dbReference type="PRINTS" id="PR00344">
    <property type="entry name" value="BCTRLSENSOR"/>
</dbReference>
<dbReference type="Gene3D" id="3.30.565.10">
    <property type="entry name" value="Histidine kinase-like ATPase, C-terminal domain"/>
    <property type="match status" value="1"/>
</dbReference>
<keyword evidence="7" id="KW-0547">Nucleotide-binding</keyword>
<dbReference type="PROSITE" id="PS50109">
    <property type="entry name" value="HIS_KIN"/>
    <property type="match status" value="1"/>
</dbReference>
<evidence type="ECO:0000256" key="8">
    <source>
        <dbReference type="ARBA" id="ARBA00022777"/>
    </source>
</evidence>
<dbReference type="EC" id="2.7.13.3" evidence="3"/>
<evidence type="ECO:0000256" key="4">
    <source>
        <dbReference type="ARBA" id="ARBA00022475"/>
    </source>
</evidence>
<feature type="non-terminal residue" evidence="13">
    <location>
        <position position="1"/>
    </location>
</feature>